<dbReference type="PANTHER" id="PTHR43083">
    <property type="entry name" value="MANNAN POLYMERASE II"/>
    <property type="match status" value="1"/>
</dbReference>
<reference evidence="2" key="1">
    <citation type="submission" date="2023-04" db="EMBL/GenBank/DDBJ databases">
        <title>Phytophthora fragariaefolia NBRC 109709.</title>
        <authorList>
            <person name="Ichikawa N."/>
            <person name="Sato H."/>
            <person name="Tonouchi N."/>
        </authorList>
    </citation>
    <scope>NUCLEOTIDE SEQUENCE</scope>
    <source>
        <strain evidence="2">NBRC 109709</strain>
    </source>
</reference>
<dbReference type="Pfam" id="PF03452">
    <property type="entry name" value="Anp1"/>
    <property type="match status" value="1"/>
</dbReference>
<evidence type="ECO:0000313" key="2">
    <source>
        <dbReference type="EMBL" id="GMF54088.1"/>
    </source>
</evidence>
<dbReference type="Proteomes" id="UP001165121">
    <property type="component" value="Unassembled WGS sequence"/>
</dbReference>
<accession>A0A9W6Y6Z0</accession>
<dbReference type="PANTHER" id="PTHR43083:SF6">
    <property type="entry name" value="MANNAN POLYMERASE COMPLEXES SUBUNIT MNN9"/>
    <property type="match status" value="1"/>
</dbReference>
<dbReference type="Gene3D" id="3.90.550.10">
    <property type="entry name" value="Spore Coat Polysaccharide Biosynthesis Protein SpsA, Chain A"/>
    <property type="match status" value="1"/>
</dbReference>
<dbReference type="InterPro" id="IPR029044">
    <property type="entry name" value="Nucleotide-diphossugar_trans"/>
</dbReference>
<dbReference type="AlphaFoldDB" id="A0A9W6Y6Z0"/>
<keyword evidence="3" id="KW-1185">Reference proteome</keyword>
<evidence type="ECO:0000256" key="1">
    <source>
        <dbReference type="ARBA" id="ARBA00037964"/>
    </source>
</evidence>
<dbReference type="EMBL" id="BSXT01003447">
    <property type="protein sequence ID" value="GMF54088.1"/>
    <property type="molecule type" value="Genomic_DNA"/>
</dbReference>
<comment type="caution">
    <text evidence="2">The sequence shown here is derived from an EMBL/GenBank/DDBJ whole genome shotgun (WGS) entry which is preliminary data.</text>
</comment>
<organism evidence="2 3">
    <name type="scientific">Phytophthora fragariaefolia</name>
    <dbReference type="NCBI Taxonomy" id="1490495"/>
    <lineage>
        <taxon>Eukaryota</taxon>
        <taxon>Sar</taxon>
        <taxon>Stramenopiles</taxon>
        <taxon>Oomycota</taxon>
        <taxon>Peronosporomycetes</taxon>
        <taxon>Peronosporales</taxon>
        <taxon>Peronosporaceae</taxon>
        <taxon>Phytophthora</taxon>
    </lineage>
</organism>
<comment type="similarity">
    <text evidence="1">Belongs to the ANP1/MMN9/VAN1 family.</text>
</comment>
<dbReference type="InterPro" id="IPR052086">
    <property type="entry name" value="Mannan_Polymerase_Subunit"/>
</dbReference>
<protein>
    <submittedName>
        <fullName evidence="2">Unnamed protein product</fullName>
    </submittedName>
</protein>
<evidence type="ECO:0000313" key="3">
    <source>
        <dbReference type="Proteomes" id="UP001165121"/>
    </source>
</evidence>
<sequence>MLRFKCQPRFPRPGKTNRRCIFLMLCSLVGFAGWAQWRIAPATDFFLVQEEPKLTVASVLHPDTPDLPALDTDIVFATTSSGQLFNKYEESFPQHGKSEPGKHYRVENTHLLSEPGNRDNDTVLIICVFNDADSWGKKRNLTNFFELIKSFAYPKQKISIALLTSSPSEFEKAKQLFGFHIQHYLQLSVIFRNDFAQGGLTRSNRHDQALQGTRRRMLARYRNYALLSMMESWHQHVVWLDADVTVIPAGLLQKMVRSGRDIVEPICLRKIKKKWYNYDMNAWVGRRKVRTTEQDVSDFVPGPLNAKHMHNMPDKSKQFAPLDSVGGTMLYVRAEVHRQGVLFPVHYVIGSEWGREGYDGIETEGLCYTAHFLGYKCWGMPRDIIQHVR</sequence>
<dbReference type="OrthoDB" id="204164at2759"/>
<proteinExistence type="inferred from homology"/>
<gene>
    <name evidence="2" type="ORF">Pfra01_002247000</name>
</gene>
<name>A0A9W6Y6Z0_9STRA</name>